<dbReference type="InterPro" id="IPR013658">
    <property type="entry name" value="SGL"/>
</dbReference>
<feature type="binding site" evidence="3">
    <location>
        <position position="21"/>
    </location>
    <ligand>
        <name>a divalent metal cation</name>
        <dbReference type="ChEBI" id="CHEBI:60240"/>
    </ligand>
</feature>
<evidence type="ECO:0000256" key="2">
    <source>
        <dbReference type="PIRSR" id="PIRSR605511-1"/>
    </source>
</evidence>
<dbReference type="Pfam" id="PF08450">
    <property type="entry name" value="SGL"/>
    <property type="match status" value="1"/>
</dbReference>
<feature type="domain" description="SMP-30/Gluconolactonase/LRE-like region" evidence="4">
    <location>
        <begin position="21"/>
        <end position="258"/>
    </location>
</feature>
<dbReference type="OrthoDB" id="2633250at2"/>
<feature type="binding site" evidence="3">
    <location>
        <position position="103"/>
    </location>
    <ligand>
        <name>substrate</name>
    </ligand>
</feature>
<name>A0A511AWB5_9LACT</name>
<comment type="caution">
    <text evidence="5">The sequence shown here is derived from an EMBL/GenBank/DDBJ whole genome shotgun (WGS) entry which is preliminary data.</text>
</comment>
<dbReference type="AlphaFoldDB" id="A0A511AWB5"/>
<dbReference type="PRINTS" id="PR01790">
    <property type="entry name" value="SMP30FAMILY"/>
</dbReference>
<dbReference type="InterPro" id="IPR005511">
    <property type="entry name" value="SMP-30"/>
</dbReference>
<dbReference type="GO" id="GO:0005509">
    <property type="term" value="F:calcium ion binding"/>
    <property type="evidence" value="ECO:0007669"/>
    <property type="project" value="TreeGrafter"/>
</dbReference>
<dbReference type="InterPro" id="IPR011042">
    <property type="entry name" value="6-blade_b-propeller_TolB-like"/>
</dbReference>
<reference evidence="5 6" key="1">
    <citation type="submission" date="2019-07" db="EMBL/GenBank/DDBJ databases">
        <title>Whole genome shotgun sequence of Alkalibacterium kapii NBRC 103247.</title>
        <authorList>
            <person name="Hosoyama A."/>
            <person name="Uohara A."/>
            <person name="Ohji S."/>
            <person name="Ichikawa N."/>
        </authorList>
    </citation>
    <scope>NUCLEOTIDE SEQUENCE [LARGE SCALE GENOMIC DNA]</scope>
    <source>
        <strain evidence="5 6">NBRC 103247</strain>
    </source>
</reference>
<accession>A0A511AWB5</accession>
<organism evidence="5 6">
    <name type="scientific">Alkalibacterium kapii</name>
    <dbReference type="NCBI Taxonomy" id="426704"/>
    <lineage>
        <taxon>Bacteria</taxon>
        <taxon>Bacillati</taxon>
        <taxon>Bacillota</taxon>
        <taxon>Bacilli</taxon>
        <taxon>Lactobacillales</taxon>
        <taxon>Carnobacteriaceae</taxon>
        <taxon>Alkalibacterium</taxon>
    </lineage>
</organism>
<evidence type="ECO:0000313" key="5">
    <source>
        <dbReference type="EMBL" id="GEK91932.1"/>
    </source>
</evidence>
<feature type="active site" description="Proton donor/acceptor" evidence="2">
    <location>
        <position position="199"/>
    </location>
</feature>
<keyword evidence="3" id="KW-0862">Zinc</keyword>
<dbReference type="Proteomes" id="UP000321662">
    <property type="component" value="Unassembled WGS sequence"/>
</dbReference>
<dbReference type="PANTHER" id="PTHR10907:SF47">
    <property type="entry name" value="REGUCALCIN"/>
    <property type="match status" value="1"/>
</dbReference>
<protein>
    <submittedName>
        <fullName evidence="5">Putative sugar lactone lactonase YvrE</fullName>
    </submittedName>
</protein>
<evidence type="ECO:0000256" key="3">
    <source>
        <dbReference type="PIRSR" id="PIRSR605511-2"/>
    </source>
</evidence>
<feature type="binding site" evidence="3">
    <location>
        <position position="105"/>
    </location>
    <ligand>
        <name>substrate</name>
    </ligand>
</feature>
<dbReference type="RefSeq" id="WP_146924741.1">
    <property type="nucleotide sequence ID" value="NZ_BJUY01000023.1"/>
</dbReference>
<gene>
    <name evidence="5" type="primary">yvrE</name>
    <name evidence="5" type="ORF">AKA01nite_15540</name>
</gene>
<dbReference type="GO" id="GO:0004341">
    <property type="term" value="F:gluconolactonase activity"/>
    <property type="evidence" value="ECO:0007669"/>
    <property type="project" value="TreeGrafter"/>
</dbReference>
<feature type="binding site" evidence="3">
    <location>
        <position position="199"/>
    </location>
    <ligand>
        <name>a divalent metal cation</name>
        <dbReference type="ChEBI" id="CHEBI:60240"/>
    </ligand>
</feature>
<feature type="binding site" evidence="3">
    <location>
        <position position="123"/>
    </location>
    <ligand>
        <name>substrate</name>
    </ligand>
</feature>
<evidence type="ECO:0000313" key="6">
    <source>
        <dbReference type="Proteomes" id="UP000321662"/>
    </source>
</evidence>
<proteinExistence type="inferred from homology"/>
<comment type="cofactor">
    <cofactor evidence="3">
        <name>Zn(2+)</name>
        <dbReference type="ChEBI" id="CHEBI:29105"/>
    </cofactor>
    <text evidence="3">Binds 1 divalent metal cation per subunit.</text>
</comment>
<keyword evidence="6" id="KW-1185">Reference proteome</keyword>
<evidence type="ECO:0000259" key="4">
    <source>
        <dbReference type="Pfam" id="PF08450"/>
    </source>
</evidence>
<dbReference type="Gene3D" id="2.120.10.30">
    <property type="entry name" value="TolB, C-terminal domain"/>
    <property type="match status" value="1"/>
</dbReference>
<keyword evidence="3" id="KW-0479">Metal-binding</keyword>
<feature type="binding site" evidence="3">
    <location>
        <position position="151"/>
    </location>
    <ligand>
        <name>a divalent metal cation</name>
        <dbReference type="ChEBI" id="CHEBI:60240"/>
    </ligand>
</feature>
<dbReference type="PANTHER" id="PTHR10907">
    <property type="entry name" value="REGUCALCIN"/>
    <property type="match status" value="1"/>
</dbReference>
<evidence type="ECO:0000256" key="1">
    <source>
        <dbReference type="ARBA" id="ARBA00008853"/>
    </source>
</evidence>
<comment type="similarity">
    <text evidence="1">Belongs to the SMP-30/CGR1 family.</text>
</comment>
<dbReference type="GO" id="GO:0019853">
    <property type="term" value="P:L-ascorbic acid biosynthetic process"/>
    <property type="evidence" value="ECO:0007669"/>
    <property type="project" value="TreeGrafter"/>
</dbReference>
<dbReference type="EMBL" id="BJUY01000023">
    <property type="protein sequence ID" value="GEK91932.1"/>
    <property type="molecule type" value="Genomic_DNA"/>
</dbReference>
<dbReference type="SUPFAM" id="SSF63829">
    <property type="entry name" value="Calcium-dependent phosphotriesterase"/>
    <property type="match status" value="1"/>
</dbReference>
<sequence>MYRAEMFSPELVFYAGNTLLENPIWDDINERLYFIAISDELIYQLDINTSEIKTFKTKGAVGAVDLDKDGRILSAEKEGIYRIDPDSGQRTLMAHPDQDERLRYNDGKLDAKGRFFVGTMGEDTIIENAAALYVVENGESKIVLKDLSLSNGLDWSRDGQTFYHVESTEKTVTKYDYDIETGNLSSGRVLVQLEDHTPDGLCVDICGDIWIAEYGGSKVSKWDSETGEKIMEIPMPVTNVTACCVGGKNNEFLYITTAKDPDDEEDLSGGLFRARIR</sequence>